<dbReference type="KEGG" id="sper:EW093_03050"/>
<reference evidence="2 3" key="1">
    <citation type="submission" date="2019-02" db="EMBL/GenBank/DDBJ databases">
        <authorList>
            <person name="Fomenkov A."/>
            <person name="Dubinina G."/>
            <person name="Grabovich M."/>
            <person name="Vincze T."/>
            <person name="Roberts R.J."/>
        </authorList>
    </citation>
    <scope>NUCLEOTIDE SEQUENCE [LARGE SCALE GENOMIC DNA]</scope>
    <source>
        <strain evidence="2 3">P</strain>
    </source>
</reference>
<keyword evidence="3" id="KW-1185">Reference proteome</keyword>
<feature type="transmembrane region" description="Helical" evidence="1">
    <location>
        <begin position="153"/>
        <end position="169"/>
    </location>
</feature>
<organism evidence="2 3">
    <name type="scientific">Thiospirochaeta perfilievii</name>
    <dbReference type="NCBI Taxonomy" id="252967"/>
    <lineage>
        <taxon>Bacteria</taxon>
        <taxon>Pseudomonadati</taxon>
        <taxon>Spirochaetota</taxon>
        <taxon>Spirochaetia</taxon>
        <taxon>Spirochaetales</taxon>
        <taxon>Spirochaetaceae</taxon>
        <taxon>Thiospirochaeta</taxon>
    </lineage>
</organism>
<evidence type="ECO:0000313" key="2">
    <source>
        <dbReference type="EMBL" id="QEN03720.1"/>
    </source>
</evidence>
<dbReference type="AlphaFoldDB" id="A0A5C1Q9F2"/>
<evidence type="ECO:0000313" key="3">
    <source>
        <dbReference type="Proteomes" id="UP000323824"/>
    </source>
</evidence>
<accession>A0A5C1Q9F2</accession>
<dbReference type="RefSeq" id="WP_149566978.1">
    <property type="nucleotide sequence ID" value="NZ_CP035807.1"/>
</dbReference>
<gene>
    <name evidence="2" type="ORF">EW093_03050</name>
</gene>
<dbReference type="EMBL" id="CP035807">
    <property type="protein sequence ID" value="QEN03720.1"/>
    <property type="molecule type" value="Genomic_DNA"/>
</dbReference>
<proteinExistence type="predicted"/>
<keyword evidence="1" id="KW-0472">Membrane</keyword>
<dbReference type="Pfam" id="PF13346">
    <property type="entry name" value="ABC2_membrane_5"/>
    <property type="match status" value="1"/>
</dbReference>
<name>A0A5C1Q9F2_9SPIO</name>
<protein>
    <submittedName>
        <fullName evidence="2">Uncharacterized protein</fullName>
    </submittedName>
</protein>
<sequence>MIHNIIYLDIKNRVPYYTFFTLGCLILSIFIPMSFLIFVMFILLMRINHICCNKEFHNGLFQFYFMLPISRKDVVLGKNISLMLVLIITMIGVFIGSTISNELGFSKVTEGLTSEYELLFPYLGILLGSILLTNIQYFYFILPYDEIISKNRIMIFVVFVLMIVFIQILNDSTIAKEFINLLEKNRISIIMFSILYFLTGTYITSNKVESMDCHNE</sequence>
<dbReference type="InterPro" id="IPR025699">
    <property type="entry name" value="ABC2_memb-like"/>
</dbReference>
<evidence type="ECO:0000256" key="1">
    <source>
        <dbReference type="SAM" id="Phobius"/>
    </source>
</evidence>
<keyword evidence="1" id="KW-1133">Transmembrane helix</keyword>
<feature type="transmembrane region" description="Helical" evidence="1">
    <location>
        <begin position="189"/>
        <end position="205"/>
    </location>
</feature>
<reference evidence="2 3" key="2">
    <citation type="submission" date="2019-09" db="EMBL/GenBank/DDBJ databases">
        <title>Complete Genome Sequence and Methylome Analysis of free living Spirochaetas.</title>
        <authorList>
            <person name="Leshcheva N."/>
            <person name="Mikheeva N."/>
        </authorList>
    </citation>
    <scope>NUCLEOTIDE SEQUENCE [LARGE SCALE GENOMIC DNA]</scope>
    <source>
        <strain evidence="2 3">P</strain>
    </source>
</reference>
<dbReference type="Proteomes" id="UP000323824">
    <property type="component" value="Chromosome"/>
</dbReference>
<feature type="transmembrane region" description="Helical" evidence="1">
    <location>
        <begin position="16"/>
        <end position="44"/>
    </location>
</feature>
<keyword evidence="1" id="KW-0812">Transmembrane</keyword>
<feature type="transmembrane region" description="Helical" evidence="1">
    <location>
        <begin position="119"/>
        <end position="141"/>
    </location>
</feature>
<feature type="transmembrane region" description="Helical" evidence="1">
    <location>
        <begin position="80"/>
        <end position="99"/>
    </location>
</feature>